<comment type="caution">
    <text evidence="2">The sequence shown here is derived from an EMBL/GenBank/DDBJ whole genome shotgun (WGS) entry which is preliminary data.</text>
</comment>
<organism evidence="2 3">
    <name type="scientific">Lymnaea stagnalis</name>
    <name type="common">Great pond snail</name>
    <name type="synonym">Helix stagnalis</name>
    <dbReference type="NCBI Taxonomy" id="6523"/>
    <lineage>
        <taxon>Eukaryota</taxon>
        <taxon>Metazoa</taxon>
        <taxon>Spiralia</taxon>
        <taxon>Lophotrochozoa</taxon>
        <taxon>Mollusca</taxon>
        <taxon>Gastropoda</taxon>
        <taxon>Heterobranchia</taxon>
        <taxon>Euthyneura</taxon>
        <taxon>Panpulmonata</taxon>
        <taxon>Hygrophila</taxon>
        <taxon>Lymnaeoidea</taxon>
        <taxon>Lymnaeidae</taxon>
        <taxon>Lymnaea</taxon>
    </lineage>
</organism>
<keyword evidence="3" id="KW-1185">Reference proteome</keyword>
<keyword evidence="1" id="KW-0732">Signal</keyword>
<dbReference type="Gene3D" id="2.60.40.290">
    <property type="match status" value="1"/>
</dbReference>
<reference evidence="2 3" key="1">
    <citation type="submission" date="2024-04" db="EMBL/GenBank/DDBJ databases">
        <authorList>
            <consortium name="Genoscope - CEA"/>
            <person name="William W."/>
        </authorList>
    </citation>
    <scope>NUCLEOTIDE SEQUENCE [LARGE SCALE GENOMIC DNA]</scope>
</reference>
<evidence type="ECO:0000313" key="3">
    <source>
        <dbReference type="Proteomes" id="UP001497497"/>
    </source>
</evidence>
<gene>
    <name evidence="2" type="ORF">GSLYS_00021478001</name>
</gene>
<dbReference type="Proteomes" id="UP001497497">
    <property type="component" value="Unassembled WGS sequence"/>
</dbReference>
<feature type="signal peptide" evidence="1">
    <location>
        <begin position="1"/>
        <end position="17"/>
    </location>
</feature>
<dbReference type="EMBL" id="CAXITT010001200">
    <property type="protein sequence ID" value="CAL1548161.1"/>
    <property type="molecule type" value="Genomic_DNA"/>
</dbReference>
<dbReference type="AlphaFoldDB" id="A0AAV2ILX4"/>
<name>A0AAV2ILX4_LYMST</name>
<dbReference type="SUPFAM" id="SSF49384">
    <property type="entry name" value="Carbohydrate-binding domain"/>
    <property type="match status" value="1"/>
</dbReference>
<sequence>MLRLVCVLSVVLACVGADINIPITHYANGWFQADGCFKVAQELTSWTVTLTFDQTITFFFAPEATLKQTLDNGKVYVLQNKTWNKVQPVGDQLCIRFEGRGTGASEPVVTGSLQPGS</sequence>
<dbReference type="InterPro" id="IPR012291">
    <property type="entry name" value="CBM2_carb-bd_dom_sf"/>
</dbReference>
<feature type="chain" id="PRO_5043797018" evidence="1">
    <location>
        <begin position="18"/>
        <end position="117"/>
    </location>
</feature>
<evidence type="ECO:0000256" key="1">
    <source>
        <dbReference type="SAM" id="SignalP"/>
    </source>
</evidence>
<dbReference type="InterPro" id="IPR008965">
    <property type="entry name" value="CBM2/CBM3_carb-bd_dom_sf"/>
</dbReference>
<evidence type="ECO:0000313" key="2">
    <source>
        <dbReference type="EMBL" id="CAL1548161.1"/>
    </source>
</evidence>
<proteinExistence type="predicted"/>
<dbReference type="GO" id="GO:0030247">
    <property type="term" value="F:polysaccharide binding"/>
    <property type="evidence" value="ECO:0007669"/>
    <property type="project" value="InterPro"/>
</dbReference>
<accession>A0AAV2ILX4</accession>
<protein>
    <submittedName>
        <fullName evidence="2">Uncharacterized protein</fullName>
    </submittedName>
</protein>
<dbReference type="GO" id="GO:0004553">
    <property type="term" value="F:hydrolase activity, hydrolyzing O-glycosyl compounds"/>
    <property type="evidence" value="ECO:0007669"/>
    <property type="project" value="InterPro"/>
</dbReference>